<feature type="region of interest" description="Disordered" evidence="1">
    <location>
        <begin position="124"/>
        <end position="191"/>
    </location>
</feature>
<organism evidence="3 4">
    <name type="scientific">Rhipicephalus microplus</name>
    <name type="common">Cattle tick</name>
    <name type="synonym">Boophilus microplus</name>
    <dbReference type="NCBI Taxonomy" id="6941"/>
    <lineage>
        <taxon>Eukaryota</taxon>
        <taxon>Metazoa</taxon>
        <taxon>Ecdysozoa</taxon>
        <taxon>Arthropoda</taxon>
        <taxon>Chelicerata</taxon>
        <taxon>Arachnida</taxon>
        <taxon>Acari</taxon>
        <taxon>Parasitiformes</taxon>
        <taxon>Ixodida</taxon>
        <taxon>Ixodoidea</taxon>
        <taxon>Ixodidae</taxon>
        <taxon>Rhipicephalinae</taxon>
        <taxon>Rhipicephalus</taxon>
        <taxon>Boophilus</taxon>
    </lineage>
</organism>
<dbReference type="PANTHER" id="PTHR12243:SF69">
    <property type="entry name" value="SI:CH73-59F11.3"/>
    <property type="match status" value="1"/>
</dbReference>
<evidence type="ECO:0000313" key="3">
    <source>
        <dbReference type="EMBL" id="KAH8025463.1"/>
    </source>
</evidence>
<gene>
    <name evidence="3" type="ORF">HPB51_008378</name>
</gene>
<dbReference type="AlphaFoldDB" id="A0A9J6DT81"/>
<evidence type="ECO:0000259" key="2">
    <source>
        <dbReference type="Pfam" id="PF10545"/>
    </source>
</evidence>
<dbReference type="Pfam" id="PF10545">
    <property type="entry name" value="MADF_DNA_bdg"/>
    <property type="match status" value="1"/>
</dbReference>
<dbReference type="GO" id="GO:0005667">
    <property type="term" value="C:transcription regulator complex"/>
    <property type="evidence" value="ECO:0007669"/>
    <property type="project" value="TreeGrafter"/>
</dbReference>
<proteinExistence type="predicted"/>
<comment type="caution">
    <text evidence="3">The sequence shown here is derived from an EMBL/GenBank/DDBJ whole genome shotgun (WGS) entry which is preliminary data.</text>
</comment>
<feature type="domain" description="MADF" evidence="2">
    <location>
        <begin position="8"/>
        <end position="67"/>
    </location>
</feature>
<dbReference type="GO" id="GO:0005634">
    <property type="term" value="C:nucleus"/>
    <property type="evidence" value="ECO:0007669"/>
    <property type="project" value="TreeGrafter"/>
</dbReference>
<dbReference type="EMBL" id="JABSTU010000007">
    <property type="protein sequence ID" value="KAH8025463.1"/>
    <property type="molecule type" value="Genomic_DNA"/>
</dbReference>
<dbReference type="PANTHER" id="PTHR12243">
    <property type="entry name" value="MADF DOMAIN TRANSCRIPTION FACTOR"/>
    <property type="match status" value="1"/>
</dbReference>
<dbReference type="Proteomes" id="UP000821866">
    <property type="component" value="Unassembled WGS sequence"/>
</dbReference>
<dbReference type="VEuPathDB" id="VectorBase:LOC119162035"/>
<dbReference type="InterPro" id="IPR039353">
    <property type="entry name" value="TF_Adf1"/>
</dbReference>
<name>A0A9J6DT81_RHIMP</name>
<reference evidence="3" key="1">
    <citation type="journal article" date="2020" name="Cell">
        <title>Large-Scale Comparative Analyses of Tick Genomes Elucidate Their Genetic Diversity and Vector Capacities.</title>
        <authorList>
            <consortium name="Tick Genome and Microbiome Consortium (TIGMIC)"/>
            <person name="Jia N."/>
            <person name="Wang J."/>
            <person name="Shi W."/>
            <person name="Du L."/>
            <person name="Sun Y."/>
            <person name="Zhan W."/>
            <person name="Jiang J.F."/>
            <person name="Wang Q."/>
            <person name="Zhang B."/>
            <person name="Ji P."/>
            <person name="Bell-Sakyi L."/>
            <person name="Cui X.M."/>
            <person name="Yuan T.T."/>
            <person name="Jiang B.G."/>
            <person name="Yang W.F."/>
            <person name="Lam T.T."/>
            <person name="Chang Q.C."/>
            <person name="Ding S.J."/>
            <person name="Wang X.J."/>
            <person name="Zhu J.G."/>
            <person name="Ruan X.D."/>
            <person name="Zhao L."/>
            <person name="Wei J.T."/>
            <person name="Ye R.Z."/>
            <person name="Que T.C."/>
            <person name="Du C.H."/>
            <person name="Zhou Y.H."/>
            <person name="Cheng J.X."/>
            <person name="Dai P.F."/>
            <person name="Guo W.B."/>
            <person name="Han X.H."/>
            <person name="Huang E.J."/>
            <person name="Li L.F."/>
            <person name="Wei W."/>
            <person name="Gao Y.C."/>
            <person name="Liu J.Z."/>
            <person name="Shao H.Z."/>
            <person name="Wang X."/>
            <person name="Wang C.C."/>
            <person name="Yang T.C."/>
            <person name="Huo Q.B."/>
            <person name="Li W."/>
            <person name="Chen H.Y."/>
            <person name="Chen S.E."/>
            <person name="Zhou L.G."/>
            <person name="Ni X.B."/>
            <person name="Tian J.H."/>
            <person name="Sheng Y."/>
            <person name="Liu T."/>
            <person name="Pan Y.S."/>
            <person name="Xia L.Y."/>
            <person name="Li J."/>
            <person name="Zhao F."/>
            <person name="Cao W.C."/>
        </authorList>
    </citation>
    <scope>NUCLEOTIDE SEQUENCE</scope>
    <source>
        <strain evidence="3">Rmic-2018</strain>
    </source>
</reference>
<evidence type="ECO:0000256" key="1">
    <source>
        <dbReference type="SAM" id="MobiDB-lite"/>
    </source>
</evidence>
<evidence type="ECO:0000313" key="4">
    <source>
        <dbReference type="Proteomes" id="UP000821866"/>
    </source>
</evidence>
<reference evidence="3" key="2">
    <citation type="submission" date="2021-09" db="EMBL/GenBank/DDBJ databases">
        <authorList>
            <person name="Jia N."/>
            <person name="Wang J."/>
            <person name="Shi W."/>
            <person name="Du L."/>
            <person name="Sun Y."/>
            <person name="Zhan W."/>
            <person name="Jiang J."/>
            <person name="Wang Q."/>
            <person name="Zhang B."/>
            <person name="Ji P."/>
            <person name="Sakyi L.B."/>
            <person name="Cui X."/>
            <person name="Yuan T."/>
            <person name="Jiang B."/>
            <person name="Yang W."/>
            <person name="Lam T.T.-Y."/>
            <person name="Chang Q."/>
            <person name="Ding S."/>
            <person name="Wang X."/>
            <person name="Zhu J."/>
            <person name="Ruan X."/>
            <person name="Zhao L."/>
            <person name="Wei J."/>
            <person name="Que T."/>
            <person name="Du C."/>
            <person name="Cheng J."/>
            <person name="Dai P."/>
            <person name="Han X."/>
            <person name="Huang E."/>
            <person name="Gao Y."/>
            <person name="Liu J."/>
            <person name="Shao H."/>
            <person name="Ye R."/>
            <person name="Li L."/>
            <person name="Wei W."/>
            <person name="Wang X."/>
            <person name="Wang C."/>
            <person name="Huo Q."/>
            <person name="Li W."/>
            <person name="Guo W."/>
            <person name="Chen H."/>
            <person name="Chen S."/>
            <person name="Zhou L."/>
            <person name="Zhou L."/>
            <person name="Ni X."/>
            <person name="Tian J."/>
            <person name="Zhou Y."/>
            <person name="Sheng Y."/>
            <person name="Liu T."/>
            <person name="Pan Y."/>
            <person name="Xia L."/>
            <person name="Li J."/>
            <person name="Zhao F."/>
            <person name="Cao W."/>
        </authorList>
    </citation>
    <scope>NUCLEOTIDE SEQUENCE</scope>
    <source>
        <strain evidence="3">Rmic-2018</strain>
        <tissue evidence="3">Larvae</tissue>
    </source>
</reference>
<protein>
    <recommendedName>
        <fullName evidence="2">MADF domain-containing protein</fullName>
    </recommendedName>
</protein>
<feature type="compositionally biased region" description="Pro residues" evidence="1">
    <location>
        <begin position="136"/>
        <end position="157"/>
    </location>
</feature>
<dbReference type="InterPro" id="IPR006578">
    <property type="entry name" value="MADF-dom"/>
</dbReference>
<keyword evidence="4" id="KW-1185">Reference proteome</keyword>
<accession>A0A9J6DT81</accession>
<sequence length="662" mass="74223">MILLEEVAEILKEVDESVTADELQARWKNLKDTFRKKIKEEKKVKKSGAAAPSKTAYWPHTEQMTFLRDVLEPRWSISNMDASEETVVPTSLPVEPLDLPSQAFRNGSDVDNCPATRNPFELIFQKPSVSERVTTPPNPPLHLPPPCNLPPSNPPLSNPSQAASCPRESEEVSSTPQQRSKQQRKRELETVDDELNAVRNVIAAHKPMDANGLFLLSLKPYLQSTPQEMFTNLKLDLLHICSTYSEGRRPLSLRSYDCKDTLIKTDDFGATAESSSWVDTRRRCGAIGVVFFVLACWISGRPVVRSRAPRACDLRRQRGSGRLGSPYVTSCRRRPSTSDDSAALTYWTCSTPSTDAERSSRRCKDYFCDGTKGDNNYGSMPKVLQMEIVTAANIIAEKADRLVTDDTSNLAEAVMALVAKLSGAVLKRYASKKTAQKANKESLRRKLFEENGHQQHKRKESTVNDSMIHYGPNCQQLDMPPEQYAEKERAVLVCADHFDASCIEKTTSYTDPRTGRVIEVALPVPRLRPGSVPTVFPGCPSYLSVRDQSTRETPDAKRSRQEASQLARAVEESLASYEAEQERDRFSSLEELRARLQGVSVSPKWTVIHKEECSMFLNIVDYREPCLNASLTVFANLEVFACYQGSPIKNLGALLYQTQFKK</sequence>
<dbReference type="GO" id="GO:0006357">
    <property type="term" value="P:regulation of transcription by RNA polymerase II"/>
    <property type="evidence" value="ECO:0007669"/>
    <property type="project" value="TreeGrafter"/>
</dbReference>
<dbReference type="VEuPathDB" id="VectorBase:LOC119169898"/>